<accession>A0AAD2JHP1</accession>
<evidence type="ECO:0000313" key="2">
    <source>
        <dbReference type="Proteomes" id="UP001295423"/>
    </source>
</evidence>
<reference evidence="1" key="1">
    <citation type="submission" date="2023-08" db="EMBL/GenBank/DDBJ databases">
        <authorList>
            <person name="Audoor S."/>
            <person name="Bilcke G."/>
        </authorList>
    </citation>
    <scope>NUCLEOTIDE SEQUENCE</scope>
</reference>
<organism evidence="1 2">
    <name type="scientific">Cylindrotheca closterium</name>
    <dbReference type="NCBI Taxonomy" id="2856"/>
    <lineage>
        <taxon>Eukaryota</taxon>
        <taxon>Sar</taxon>
        <taxon>Stramenopiles</taxon>
        <taxon>Ochrophyta</taxon>
        <taxon>Bacillariophyta</taxon>
        <taxon>Bacillariophyceae</taxon>
        <taxon>Bacillariophycidae</taxon>
        <taxon>Bacillariales</taxon>
        <taxon>Bacillariaceae</taxon>
        <taxon>Cylindrotheca</taxon>
    </lineage>
</organism>
<protein>
    <submittedName>
        <fullName evidence="1">Uncharacterized protein</fullName>
    </submittedName>
</protein>
<evidence type="ECO:0000313" key="1">
    <source>
        <dbReference type="EMBL" id="CAJ1950011.1"/>
    </source>
</evidence>
<comment type="caution">
    <text evidence="1">The sequence shown here is derived from an EMBL/GenBank/DDBJ whole genome shotgun (WGS) entry which is preliminary data.</text>
</comment>
<keyword evidence="2" id="KW-1185">Reference proteome</keyword>
<dbReference type="Proteomes" id="UP001295423">
    <property type="component" value="Unassembled WGS sequence"/>
</dbReference>
<dbReference type="AlphaFoldDB" id="A0AAD2JHP1"/>
<proteinExistence type="predicted"/>
<gene>
    <name evidence="1" type="ORF">CYCCA115_LOCUS12377</name>
</gene>
<sequence length="241" mass="27558">MPHRRMIQQRQVESRSSTCTLMDMDDMKTAISTPADEPSLPNLIPDDLSLSSDYYESEDEEMVVTRKVTFKSSLKMRKIASHRKYSKQERAATWYSAEEYKKLRDSASRTAKRMARGYSVDKDGKESSRGLEHRIAESHKIRQTKRLDIIWTVLGEQEEMFENGEEVDHEQIAQIYSMCAKDCVAEARKRGIEDELAVRVPKAPALPSSNDPVFTNTKKADDIMSLVASLSMKAAMTVQRR</sequence>
<name>A0AAD2JHP1_9STRA</name>
<dbReference type="EMBL" id="CAKOGP040001759">
    <property type="protein sequence ID" value="CAJ1950011.1"/>
    <property type="molecule type" value="Genomic_DNA"/>
</dbReference>